<dbReference type="Pfam" id="PF02931">
    <property type="entry name" value="Neur_chan_LBD"/>
    <property type="match status" value="1"/>
</dbReference>
<sequence length="679" mass="77073">ILHFRSIALPLPDANWSSVALENLPTRATETVTQISAEQQVYSRIRKGYEASFRPLLNPNSSLVVQVKVKLQQLVALNERTQVLTTLVFIEQAWQDDYLKWNDTEFRGVRTLRVPAKYVWTPDTYVFNNADTSSSGFLKGLHVLVHSSGKMIWQVPMQMKTSCQVDIIMFPFDEQVCDIQMGSWIYTPDWVIYRFLGSLHGTGPVQSACPEKIIALSVCENNTHEALDISSFWESSEWMLLGVQLLHSNRSTTQLNAWKMGFGQRPEHIDENDSPQPTVQSDLVLRLHLKRRSFFYVWNIVIPCVMLTLLTITVYCTPVQSGEKITFGLSVFLAFSMFMVLIAEKVPPTSTGVPLIGIYMTSVMTLTALSVVVCVIVINLDSRGEKLLPVPSWLRRVVNLNAVRIMTSHHTDAMEEASKLEYTESLRGKQVSVEVQLKKCRSRTETLQNVRAILVKQTRLFAQIHRCLETRGHVKPEVQTGTGASFCPNMLRRKNHLNGCTTQPRSEAVQYSTFLVNHRHGKHAQLPNLSGELKPIPNRSPGISANPRETNNTKFPRGTKLKSGWSDRDRNCRHNNLLRTDWCGPNFAENLTKSQDTTRRHSTTTCVPLIQLTRCRTGRTIGPSLLQKQHALIKYEWKLVAQLVDRFVFALFLLSTGLCYTLLFLWPFLVPADFNCTPG</sequence>
<feature type="non-terminal residue" evidence="18">
    <location>
        <position position="1"/>
    </location>
</feature>
<feature type="transmembrane region" description="Helical" evidence="14">
    <location>
        <begin position="647"/>
        <end position="669"/>
    </location>
</feature>
<evidence type="ECO:0000256" key="10">
    <source>
        <dbReference type="ARBA" id="ARBA00023180"/>
    </source>
</evidence>
<feature type="domain" description="Neurotransmitter-gated ion-channel transmembrane" evidence="17">
    <location>
        <begin position="300"/>
        <end position="659"/>
    </location>
</feature>
<dbReference type="GO" id="GO:0045211">
    <property type="term" value="C:postsynaptic membrane"/>
    <property type="evidence" value="ECO:0007669"/>
    <property type="project" value="InterPro"/>
</dbReference>
<dbReference type="InterPro" id="IPR006202">
    <property type="entry name" value="Neur_chan_lig-bd"/>
</dbReference>
<dbReference type="CDD" id="cd19051">
    <property type="entry name" value="LGIC_TM_cation"/>
    <property type="match status" value="1"/>
</dbReference>
<dbReference type="InterPro" id="IPR002394">
    <property type="entry name" value="Nicotinic_acetylcholine_rcpt"/>
</dbReference>
<dbReference type="InterPro" id="IPR036719">
    <property type="entry name" value="Neuro-gated_channel_TM_sf"/>
</dbReference>
<evidence type="ECO:0000256" key="8">
    <source>
        <dbReference type="ARBA" id="ARBA00023157"/>
    </source>
</evidence>
<reference evidence="18" key="1">
    <citation type="submission" date="2019-05" db="EMBL/GenBank/DDBJ databases">
        <title>Annotation for the trematode Fasciolopsis buski.</title>
        <authorList>
            <person name="Choi Y.-J."/>
        </authorList>
    </citation>
    <scope>NUCLEOTIDE SEQUENCE</scope>
    <source>
        <strain evidence="18">HT</strain>
        <tissue evidence="18">Whole worm</tissue>
    </source>
</reference>
<dbReference type="OrthoDB" id="5975154at2759"/>
<dbReference type="FunFam" id="2.70.170.10:FF:000028">
    <property type="entry name" value="AcetylCholine Receptor"/>
    <property type="match status" value="1"/>
</dbReference>
<feature type="transmembrane region" description="Helical" evidence="14">
    <location>
        <begin position="355"/>
        <end position="378"/>
    </location>
</feature>
<keyword evidence="19" id="KW-1185">Reference proteome</keyword>
<keyword evidence="4 14" id="KW-1133">Transmembrane helix</keyword>
<dbReference type="AlphaFoldDB" id="A0A8E0S1U3"/>
<dbReference type="InterPro" id="IPR006201">
    <property type="entry name" value="Neur_channel"/>
</dbReference>
<evidence type="ECO:0000256" key="11">
    <source>
        <dbReference type="ARBA" id="ARBA00023286"/>
    </source>
</evidence>
<dbReference type="SUPFAM" id="SSF90112">
    <property type="entry name" value="Neurotransmitter-gated ion-channel transmembrane pore"/>
    <property type="match status" value="1"/>
</dbReference>
<dbReference type="InterPro" id="IPR036734">
    <property type="entry name" value="Neur_chan_lig-bd_sf"/>
</dbReference>
<feature type="transmembrane region" description="Helical" evidence="14">
    <location>
        <begin position="295"/>
        <end position="316"/>
    </location>
</feature>
<dbReference type="InterPro" id="IPR006029">
    <property type="entry name" value="Neurotrans-gated_channel_TM"/>
</dbReference>
<feature type="region of interest" description="Disordered" evidence="15">
    <location>
        <begin position="540"/>
        <end position="566"/>
    </location>
</feature>
<dbReference type="PROSITE" id="PS00236">
    <property type="entry name" value="NEUROTR_ION_CHANNEL"/>
    <property type="match status" value="1"/>
</dbReference>
<evidence type="ECO:0000256" key="3">
    <source>
        <dbReference type="ARBA" id="ARBA00022692"/>
    </source>
</evidence>
<dbReference type="InterPro" id="IPR038050">
    <property type="entry name" value="Neuro_actylchol_rec"/>
</dbReference>
<keyword evidence="3 14" id="KW-0812">Transmembrane</keyword>
<keyword evidence="2" id="KW-1003">Cell membrane</keyword>
<dbReference type="PRINTS" id="PR00252">
    <property type="entry name" value="NRIONCHANNEL"/>
</dbReference>
<keyword evidence="7 14" id="KW-0472">Membrane</keyword>
<accession>A0A8E0S1U3</accession>
<evidence type="ECO:0000256" key="7">
    <source>
        <dbReference type="ARBA" id="ARBA00023136"/>
    </source>
</evidence>
<evidence type="ECO:0000256" key="5">
    <source>
        <dbReference type="ARBA" id="ARBA00023018"/>
    </source>
</evidence>
<evidence type="ECO:0000256" key="6">
    <source>
        <dbReference type="ARBA" id="ARBA00023065"/>
    </source>
</evidence>
<keyword evidence="12 14" id="KW-0407">Ion channel</keyword>
<dbReference type="SUPFAM" id="SSF63712">
    <property type="entry name" value="Nicotinic receptor ligand binding domain-like"/>
    <property type="match status" value="1"/>
</dbReference>
<comment type="caution">
    <text evidence="18">The sequence shown here is derived from an EMBL/GenBank/DDBJ whole genome shotgun (WGS) entry which is preliminary data.</text>
</comment>
<gene>
    <name evidence="18" type="ORF">FBUS_02528</name>
</gene>
<dbReference type="Gene3D" id="1.20.58.390">
    <property type="entry name" value="Neurotransmitter-gated ion-channel transmembrane domain"/>
    <property type="match status" value="1"/>
</dbReference>
<evidence type="ECO:0000256" key="12">
    <source>
        <dbReference type="ARBA" id="ARBA00023303"/>
    </source>
</evidence>
<keyword evidence="5" id="KW-0770">Synapse</keyword>
<protein>
    <submittedName>
        <fullName evidence="18">Neuronal acetylcholine receptor subunit alpha-9-I</fullName>
    </submittedName>
</protein>
<evidence type="ECO:0000313" key="19">
    <source>
        <dbReference type="Proteomes" id="UP000728185"/>
    </source>
</evidence>
<dbReference type="GO" id="GO:0004888">
    <property type="term" value="F:transmembrane signaling receptor activity"/>
    <property type="evidence" value="ECO:0007669"/>
    <property type="project" value="InterPro"/>
</dbReference>
<dbReference type="InterPro" id="IPR018000">
    <property type="entry name" value="Neurotransmitter_ion_chnl_CS"/>
</dbReference>
<evidence type="ECO:0000256" key="9">
    <source>
        <dbReference type="ARBA" id="ARBA00023170"/>
    </source>
</evidence>
<keyword evidence="11" id="KW-1071">Ligand-gated ion channel</keyword>
<evidence type="ECO:0000256" key="13">
    <source>
        <dbReference type="ARBA" id="ARBA00034099"/>
    </source>
</evidence>
<evidence type="ECO:0000256" key="1">
    <source>
        <dbReference type="ARBA" id="ARBA00022448"/>
    </source>
</evidence>
<dbReference type="EMBL" id="LUCM01001144">
    <property type="protein sequence ID" value="KAA0199422.1"/>
    <property type="molecule type" value="Genomic_DNA"/>
</dbReference>
<comment type="similarity">
    <text evidence="14">Belongs to the ligand-gated ion channel (TC 1.A.9) family.</text>
</comment>
<dbReference type="PRINTS" id="PR00254">
    <property type="entry name" value="NICOTINICR"/>
</dbReference>
<evidence type="ECO:0000259" key="16">
    <source>
        <dbReference type="Pfam" id="PF02931"/>
    </source>
</evidence>
<proteinExistence type="inferred from homology"/>
<dbReference type="GO" id="GO:0022848">
    <property type="term" value="F:acetylcholine-gated monoatomic cation-selective channel activity"/>
    <property type="evidence" value="ECO:0007669"/>
    <property type="project" value="InterPro"/>
</dbReference>
<keyword evidence="1 14" id="KW-0813">Transport</keyword>
<organism evidence="18 19">
    <name type="scientific">Fasciolopsis buskii</name>
    <dbReference type="NCBI Taxonomy" id="27845"/>
    <lineage>
        <taxon>Eukaryota</taxon>
        <taxon>Metazoa</taxon>
        <taxon>Spiralia</taxon>
        <taxon>Lophotrochozoa</taxon>
        <taxon>Platyhelminthes</taxon>
        <taxon>Trematoda</taxon>
        <taxon>Digenea</taxon>
        <taxon>Plagiorchiida</taxon>
        <taxon>Echinostomata</taxon>
        <taxon>Echinostomatoidea</taxon>
        <taxon>Fasciolidae</taxon>
        <taxon>Fasciolopsis</taxon>
    </lineage>
</organism>
<keyword evidence="8" id="KW-1015">Disulfide bond</keyword>
<dbReference type="Proteomes" id="UP000728185">
    <property type="component" value="Unassembled WGS sequence"/>
</dbReference>
<feature type="domain" description="Neurotransmitter-gated ion-channel ligand-binding" evidence="16">
    <location>
        <begin position="38"/>
        <end position="252"/>
    </location>
</feature>
<comment type="subcellular location">
    <subcellularLocation>
        <location evidence="13">Synaptic cell membrane</location>
        <topology evidence="13">Multi-pass membrane protein</topology>
    </subcellularLocation>
</comment>
<dbReference type="Pfam" id="PF02932">
    <property type="entry name" value="Neur_chan_memb"/>
    <property type="match status" value="1"/>
</dbReference>
<evidence type="ECO:0000256" key="15">
    <source>
        <dbReference type="SAM" id="MobiDB-lite"/>
    </source>
</evidence>
<keyword evidence="10" id="KW-0325">Glycoprotein</keyword>
<dbReference type="Gene3D" id="2.70.170.10">
    <property type="entry name" value="Neurotransmitter-gated ion-channel ligand-binding domain"/>
    <property type="match status" value="1"/>
</dbReference>
<keyword evidence="9 18" id="KW-0675">Receptor</keyword>
<name>A0A8E0S1U3_9TREM</name>
<evidence type="ECO:0000256" key="2">
    <source>
        <dbReference type="ARBA" id="ARBA00022475"/>
    </source>
</evidence>
<evidence type="ECO:0000256" key="4">
    <source>
        <dbReference type="ARBA" id="ARBA00022989"/>
    </source>
</evidence>
<feature type="compositionally biased region" description="Polar residues" evidence="15">
    <location>
        <begin position="541"/>
        <end position="554"/>
    </location>
</feature>
<feature type="transmembrane region" description="Helical" evidence="14">
    <location>
        <begin position="325"/>
        <end position="343"/>
    </location>
</feature>
<evidence type="ECO:0000313" key="18">
    <source>
        <dbReference type="EMBL" id="KAA0199422.1"/>
    </source>
</evidence>
<evidence type="ECO:0000259" key="17">
    <source>
        <dbReference type="Pfam" id="PF02932"/>
    </source>
</evidence>
<dbReference type="PANTHER" id="PTHR18945">
    <property type="entry name" value="NEUROTRANSMITTER GATED ION CHANNEL"/>
    <property type="match status" value="1"/>
</dbReference>
<keyword evidence="6 14" id="KW-0406">Ion transport</keyword>
<evidence type="ECO:0000256" key="14">
    <source>
        <dbReference type="RuleBase" id="RU000687"/>
    </source>
</evidence>